<name>A0ACB6ZY21_THEGA</name>
<protein>
    <submittedName>
        <fullName evidence="1">Uncharacterized protein</fullName>
    </submittedName>
</protein>
<accession>A0ACB6ZY21</accession>
<gene>
    <name evidence="1" type="ORF">BDM02DRAFT_3086236</name>
</gene>
<comment type="caution">
    <text evidence="1">The sequence shown here is derived from an EMBL/GenBank/DDBJ whole genome shotgun (WGS) entry which is preliminary data.</text>
</comment>
<dbReference type="Proteomes" id="UP000886501">
    <property type="component" value="Unassembled WGS sequence"/>
</dbReference>
<evidence type="ECO:0000313" key="1">
    <source>
        <dbReference type="EMBL" id="KAF9654016.1"/>
    </source>
</evidence>
<organism evidence="1 2">
    <name type="scientific">Thelephora ganbajun</name>
    <name type="common">Ganba fungus</name>
    <dbReference type="NCBI Taxonomy" id="370292"/>
    <lineage>
        <taxon>Eukaryota</taxon>
        <taxon>Fungi</taxon>
        <taxon>Dikarya</taxon>
        <taxon>Basidiomycota</taxon>
        <taxon>Agaricomycotina</taxon>
        <taxon>Agaricomycetes</taxon>
        <taxon>Thelephorales</taxon>
        <taxon>Thelephoraceae</taxon>
        <taxon>Thelephora</taxon>
    </lineage>
</organism>
<reference evidence="1" key="1">
    <citation type="submission" date="2019-10" db="EMBL/GenBank/DDBJ databases">
        <authorList>
            <consortium name="DOE Joint Genome Institute"/>
            <person name="Kuo A."/>
            <person name="Miyauchi S."/>
            <person name="Kiss E."/>
            <person name="Drula E."/>
            <person name="Kohler A."/>
            <person name="Sanchez-Garcia M."/>
            <person name="Andreopoulos B."/>
            <person name="Barry K.W."/>
            <person name="Bonito G."/>
            <person name="Buee M."/>
            <person name="Carver A."/>
            <person name="Chen C."/>
            <person name="Cichocki N."/>
            <person name="Clum A."/>
            <person name="Culley D."/>
            <person name="Crous P.W."/>
            <person name="Fauchery L."/>
            <person name="Girlanda M."/>
            <person name="Hayes R."/>
            <person name="Keri Z."/>
            <person name="Labutti K."/>
            <person name="Lipzen A."/>
            <person name="Lombard V."/>
            <person name="Magnuson J."/>
            <person name="Maillard F."/>
            <person name="Morin E."/>
            <person name="Murat C."/>
            <person name="Nolan M."/>
            <person name="Ohm R."/>
            <person name="Pangilinan J."/>
            <person name="Pereira M."/>
            <person name="Perotto S."/>
            <person name="Peter M."/>
            <person name="Riley R."/>
            <person name="Sitrit Y."/>
            <person name="Stielow B."/>
            <person name="Szollosi G."/>
            <person name="Zifcakova L."/>
            <person name="Stursova M."/>
            <person name="Spatafora J.W."/>
            <person name="Tedersoo L."/>
            <person name="Vaario L.-M."/>
            <person name="Yamada A."/>
            <person name="Yan M."/>
            <person name="Wang P."/>
            <person name="Xu J."/>
            <person name="Bruns T."/>
            <person name="Baldrian P."/>
            <person name="Vilgalys R."/>
            <person name="Henrissat B."/>
            <person name="Grigoriev I.V."/>
            <person name="Hibbett D."/>
            <person name="Nagy L.G."/>
            <person name="Martin F.M."/>
        </authorList>
    </citation>
    <scope>NUCLEOTIDE SEQUENCE</scope>
    <source>
        <strain evidence="1">P2</strain>
    </source>
</reference>
<proteinExistence type="predicted"/>
<sequence length="364" mass="40597">MLSLPTTLLFLFLSSSLANAGDMKEGNPCSVDNNKLQIGTYEFSSDCNVFTSCNPKTSKCEKKGCRRDEFPFGYTRGVELPPRCPEGQFCPDEQDSCQARLPVGSDCQLNRDDQCQPPPNAKELADKSPHGLNFNGAVCLNFKCMWANVTLGLPCVVENTAYISYGANDEYIDIMCQLLCSDNCRVGHYCDATQKVCIQQKNIGAQCTADKECLSYNCGISGKCDKDVRAPNSLPIWVYVVVGIGIFGGMFATLFGLFYFHGKQREVEREKRMQYWREQTAFRQNILQIRDTAILTQGSVSARGSVLHHRDRDGSSDDSHAPILQYSSKSSHLRQTTSDDRDDTSSILHMSQPQPQTLYKGGRF</sequence>
<reference evidence="1" key="2">
    <citation type="journal article" date="2020" name="Nat. Commun.">
        <title>Large-scale genome sequencing of mycorrhizal fungi provides insights into the early evolution of symbiotic traits.</title>
        <authorList>
            <person name="Miyauchi S."/>
            <person name="Kiss E."/>
            <person name="Kuo A."/>
            <person name="Drula E."/>
            <person name="Kohler A."/>
            <person name="Sanchez-Garcia M."/>
            <person name="Morin E."/>
            <person name="Andreopoulos B."/>
            <person name="Barry K.W."/>
            <person name="Bonito G."/>
            <person name="Buee M."/>
            <person name="Carver A."/>
            <person name="Chen C."/>
            <person name="Cichocki N."/>
            <person name="Clum A."/>
            <person name="Culley D."/>
            <person name="Crous P.W."/>
            <person name="Fauchery L."/>
            <person name="Girlanda M."/>
            <person name="Hayes R.D."/>
            <person name="Keri Z."/>
            <person name="LaButti K."/>
            <person name="Lipzen A."/>
            <person name="Lombard V."/>
            <person name="Magnuson J."/>
            <person name="Maillard F."/>
            <person name="Murat C."/>
            <person name="Nolan M."/>
            <person name="Ohm R.A."/>
            <person name="Pangilinan J."/>
            <person name="Pereira M.F."/>
            <person name="Perotto S."/>
            <person name="Peter M."/>
            <person name="Pfister S."/>
            <person name="Riley R."/>
            <person name="Sitrit Y."/>
            <person name="Stielow J.B."/>
            <person name="Szollosi G."/>
            <person name="Zifcakova L."/>
            <person name="Stursova M."/>
            <person name="Spatafora J.W."/>
            <person name="Tedersoo L."/>
            <person name="Vaario L.M."/>
            <person name="Yamada A."/>
            <person name="Yan M."/>
            <person name="Wang P."/>
            <person name="Xu J."/>
            <person name="Bruns T."/>
            <person name="Baldrian P."/>
            <person name="Vilgalys R."/>
            <person name="Dunand C."/>
            <person name="Henrissat B."/>
            <person name="Grigoriev I.V."/>
            <person name="Hibbett D."/>
            <person name="Nagy L.G."/>
            <person name="Martin F.M."/>
        </authorList>
    </citation>
    <scope>NUCLEOTIDE SEQUENCE</scope>
    <source>
        <strain evidence="1">P2</strain>
    </source>
</reference>
<evidence type="ECO:0000313" key="2">
    <source>
        <dbReference type="Proteomes" id="UP000886501"/>
    </source>
</evidence>
<dbReference type="EMBL" id="MU117962">
    <property type="protein sequence ID" value="KAF9654016.1"/>
    <property type="molecule type" value="Genomic_DNA"/>
</dbReference>
<keyword evidence="2" id="KW-1185">Reference proteome</keyword>